<accession>A0A562U9E7</accession>
<sequence length="176" mass="19364">MFDYPFTGFHFLVVFEIFPQVPNDFRFQEVTGLSVNVNLDTYPEGGENRFVHRLPGRNTYTDLVLKRGMTLVSGVTAWCLDSIENFNYQPTNMLISLLNEDHLPVSSWYVTNAIPIKYELSGLNAEQSQIVIESITLRYEYYKTLNLSAAVGAAVGAVAGLLGGGSATASASISVP</sequence>
<dbReference type="EMBL" id="VLLI01000003">
    <property type="protein sequence ID" value="TWJ02452.1"/>
    <property type="molecule type" value="Genomic_DNA"/>
</dbReference>
<name>A0A562U9E7_9SPHI</name>
<dbReference type="PANTHER" id="PTHR38009:SF1">
    <property type="entry name" value="CONSERVED HYPOTHETICAL PHAGE TAIL PROTEIN"/>
    <property type="match status" value="1"/>
</dbReference>
<dbReference type="OrthoDB" id="9799891at2"/>
<dbReference type="Proteomes" id="UP000317010">
    <property type="component" value="Unassembled WGS sequence"/>
</dbReference>
<evidence type="ECO:0000313" key="2">
    <source>
        <dbReference type="Proteomes" id="UP000317010"/>
    </source>
</evidence>
<gene>
    <name evidence="1" type="ORF">JN11_01425</name>
</gene>
<evidence type="ECO:0000313" key="1">
    <source>
        <dbReference type="EMBL" id="TWJ02452.1"/>
    </source>
</evidence>
<dbReference type="Pfam" id="PF06841">
    <property type="entry name" value="Phage_T4_gp19"/>
    <property type="match status" value="1"/>
</dbReference>
<reference evidence="1 2" key="1">
    <citation type="submission" date="2019-07" db="EMBL/GenBank/DDBJ databases">
        <title>Genomic Encyclopedia of Archaeal and Bacterial Type Strains, Phase II (KMG-II): from individual species to whole genera.</title>
        <authorList>
            <person name="Goeker M."/>
        </authorList>
    </citation>
    <scope>NUCLEOTIDE SEQUENCE [LARGE SCALE GENOMIC DNA]</scope>
    <source>
        <strain evidence="1 2">ATCC BAA-1854</strain>
    </source>
</reference>
<proteinExistence type="predicted"/>
<dbReference type="AlphaFoldDB" id="A0A562U9E7"/>
<dbReference type="RefSeq" id="WP_144911063.1">
    <property type="nucleotide sequence ID" value="NZ_VLLI01000003.1"/>
</dbReference>
<dbReference type="NCBIfam" id="TIGR02241">
    <property type="entry name" value="conserved hypothetical phage tail region protein"/>
    <property type="match status" value="1"/>
</dbReference>
<dbReference type="InterPro" id="IPR011747">
    <property type="entry name" value="CHP02241"/>
</dbReference>
<dbReference type="InterPro" id="IPR010667">
    <property type="entry name" value="Phage_T4_Gp19"/>
</dbReference>
<comment type="caution">
    <text evidence="1">The sequence shown here is derived from an EMBL/GenBank/DDBJ whole genome shotgun (WGS) entry which is preliminary data.</text>
</comment>
<dbReference type="GO" id="GO:0005198">
    <property type="term" value="F:structural molecule activity"/>
    <property type="evidence" value="ECO:0007669"/>
    <property type="project" value="InterPro"/>
</dbReference>
<protein>
    <submittedName>
        <fullName evidence="1">Phage tail-like protein</fullName>
    </submittedName>
</protein>
<dbReference type="PANTHER" id="PTHR38009">
    <property type="entry name" value="CONSERVED HYPOTHETICAL PHAGE TAIL PROTEIN"/>
    <property type="match status" value="1"/>
</dbReference>
<organism evidence="1 2">
    <name type="scientific">Mucilaginibacter frigoritolerans</name>
    <dbReference type="NCBI Taxonomy" id="652788"/>
    <lineage>
        <taxon>Bacteria</taxon>
        <taxon>Pseudomonadati</taxon>
        <taxon>Bacteroidota</taxon>
        <taxon>Sphingobacteriia</taxon>
        <taxon>Sphingobacteriales</taxon>
        <taxon>Sphingobacteriaceae</taxon>
        <taxon>Mucilaginibacter</taxon>
    </lineage>
</organism>
<keyword evidence="2" id="KW-1185">Reference proteome</keyword>